<keyword evidence="7 13" id="KW-0594">Phospholipid biosynthesis</keyword>
<dbReference type="InterPro" id="IPR013328">
    <property type="entry name" value="6PGD_dom2"/>
</dbReference>
<feature type="binding site" evidence="13">
    <location>
        <position position="282"/>
    </location>
    <ligand>
        <name>NADPH</name>
        <dbReference type="ChEBI" id="CHEBI:57783"/>
    </ligand>
</feature>
<dbReference type="FunFam" id="1.10.1040.10:FF:000001">
    <property type="entry name" value="Glycerol-3-phosphate dehydrogenase [NAD(P)+]"/>
    <property type="match status" value="1"/>
</dbReference>
<dbReference type="AlphaFoldDB" id="A0A2Z4AFJ8"/>
<evidence type="ECO:0000256" key="14">
    <source>
        <dbReference type="PIRSR" id="PIRSR000114-1"/>
    </source>
</evidence>
<feature type="binding site" evidence="15">
    <location>
        <begin position="256"/>
        <end position="257"/>
    </location>
    <ligand>
        <name>substrate</name>
    </ligand>
</feature>
<evidence type="ECO:0000256" key="13">
    <source>
        <dbReference type="HAMAP-Rule" id="MF_00394"/>
    </source>
</evidence>
<feature type="domain" description="Glycerol-3-phosphate dehydrogenase NAD-dependent N-terminal" evidence="18">
    <location>
        <begin position="4"/>
        <end position="158"/>
    </location>
</feature>
<feature type="binding site" evidence="13">
    <location>
        <position position="255"/>
    </location>
    <ligand>
        <name>sn-glycerol 3-phosphate</name>
        <dbReference type="ChEBI" id="CHEBI:57597"/>
    </ligand>
</feature>
<dbReference type="NCBIfam" id="NF000940">
    <property type="entry name" value="PRK00094.1-2"/>
    <property type="match status" value="1"/>
</dbReference>
<feature type="binding site" evidence="13">
    <location>
        <position position="245"/>
    </location>
    <ligand>
        <name>sn-glycerol 3-phosphate</name>
        <dbReference type="ChEBI" id="CHEBI:57597"/>
    </ligand>
</feature>
<evidence type="ECO:0000256" key="4">
    <source>
        <dbReference type="ARBA" id="ARBA00023002"/>
    </source>
</evidence>
<dbReference type="GO" id="GO:0008654">
    <property type="term" value="P:phospholipid biosynthetic process"/>
    <property type="evidence" value="ECO:0007669"/>
    <property type="project" value="UniProtKB-KW"/>
</dbReference>
<feature type="domain" description="Glycerol-3-phosphate dehydrogenase NAD-dependent C-terminal" evidence="19">
    <location>
        <begin position="181"/>
        <end position="321"/>
    </location>
</feature>
<evidence type="ECO:0000256" key="9">
    <source>
        <dbReference type="ARBA" id="ARBA00052716"/>
    </source>
</evidence>
<evidence type="ECO:0000256" key="7">
    <source>
        <dbReference type="ARBA" id="ARBA00023209"/>
    </source>
</evidence>
<evidence type="ECO:0000256" key="3">
    <source>
        <dbReference type="ARBA" id="ARBA00022857"/>
    </source>
</evidence>
<proteinExistence type="inferred from homology"/>
<dbReference type="GO" id="GO:0051287">
    <property type="term" value="F:NAD binding"/>
    <property type="evidence" value="ECO:0007669"/>
    <property type="project" value="InterPro"/>
</dbReference>
<dbReference type="PRINTS" id="PR00077">
    <property type="entry name" value="GPDHDRGNASE"/>
</dbReference>
<evidence type="ECO:0000259" key="18">
    <source>
        <dbReference type="Pfam" id="PF01210"/>
    </source>
</evidence>
<keyword evidence="8 13" id="KW-1208">Phospholipid metabolism</keyword>
<evidence type="ECO:0000256" key="8">
    <source>
        <dbReference type="ARBA" id="ARBA00023264"/>
    </source>
</evidence>
<comment type="subcellular location">
    <subcellularLocation>
        <location evidence="13">Cytoplasm</location>
    </subcellularLocation>
</comment>
<name>A0A2Z4AFJ8_9BACT</name>
<feature type="binding site" evidence="13">
    <location>
        <position position="108"/>
    </location>
    <ligand>
        <name>sn-glycerol 3-phosphate</name>
        <dbReference type="ChEBI" id="CHEBI:57597"/>
    </ligand>
</feature>
<dbReference type="SUPFAM" id="SSF48179">
    <property type="entry name" value="6-phosphogluconate dehydrogenase C-terminal domain-like"/>
    <property type="match status" value="1"/>
</dbReference>
<dbReference type="Gene3D" id="1.10.1040.10">
    <property type="entry name" value="N-(1-d-carboxylethyl)-l-norvaline Dehydrogenase, domain 2"/>
    <property type="match status" value="1"/>
</dbReference>
<evidence type="ECO:0000256" key="12">
    <source>
        <dbReference type="ARBA" id="ARBA00080511"/>
    </source>
</evidence>
<evidence type="ECO:0000256" key="11">
    <source>
        <dbReference type="ARBA" id="ARBA00069372"/>
    </source>
</evidence>
<dbReference type="HAMAP" id="MF_00394">
    <property type="entry name" value="NAD_Glyc3P_dehydrog"/>
    <property type="match status" value="1"/>
</dbReference>
<dbReference type="NCBIfam" id="NF000942">
    <property type="entry name" value="PRK00094.1-4"/>
    <property type="match status" value="1"/>
</dbReference>
<evidence type="ECO:0000313" key="21">
    <source>
        <dbReference type="Proteomes" id="UP000247465"/>
    </source>
</evidence>
<feature type="binding site" evidence="16">
    <location>
        <position position="140"/>
    </location>
    <ligand>
        <name>NAD(+)</name>
        <dbReference type="ChEBI" id="CHEBI:57540"/>
    </ligand>
</feature>
<dbReference type="UniPathway" id="UPA00940"/>
<reference evidence="20 21" key="1">
    <citation type="submission" date="2018-06" db="EMBL/GenBank/DDBJ databases">
        <title>Draft Genome Sequence of a Novel Marine Bacterium Related to the Verrucomicrobia.</title>
        <authorList>
            <person name="Vosseberg J."/>
            <person name="Martijn J."/>
            <person name="Ettema T.J.G."/>
        </authorList>
    </citation>
    <scope>NUCLEOTIDE SEQUENCE [LARGE SCALE GENOMIC DNA]</scope>
    <source>
        <strain evidence="20">TARA_B100001123</strain>
    </source>
</reference>
<dbReference type="GO" id="GO:0046167">
    <property type="term" value="P:glycerol-3-phosphate biosynthetic process"/>
    <property type="evidence" value="ECO:0007669"/>
    <property type="project" value="UniProtKB-UniRule"/>
</dbReference>
<dbReference type="GO" id="GO:0141152">
    <property type="term" value="F:glycerol-3-phosphate dehydrogenase (NAD+) activity"/>
    <property type="evidence" value="ECO:0007669"/>
    <property type="project" value="RHEA"/>
</dbReference>
<comment type="catalytic activity">
    <reaction evidence="13">
        <text>sn-glycerol 3-phosphate + NAD(+) = dihydroxyacetone phosphate + NADH + H(+)</text>
        <dbReference type="Rhea" id="RHEA:11092"/>
        <dbReference type="ChEBI" id="CHEBI:15378"/>
        <dbReference type="ChEBI" id="CHEBI:57540"/>
        <dbReference type="ChEBI" id="CHEBI:57597"/>
        <dbReference type="ChEBI" id="CHEBI:57642"/>
        <dbReference type="ChEBI" id="CHEBI:57945"/>
        <dbReference type="EC" id="1.1.1.94"/>
    </reaction>
</comment>
<feature type="binding site" evidence="13">
    <location>
        <position position="32"/>
    </location>
    <ligand>
        <name>NADPH</name>
        <dbReference type="ChEBI" id="CHEBI:57783"/>
    </ligand>
</feature>
<dbReference type="InterPro" id="IPR006168">
    <property type="entry name" value="G3P_DH_NAD-dep"/>
</dbReference>
<feature type="binding site" evidence="13">
    <location>
        <position position="31"/>
    </location>
    <ligand>
        <name>NADPH</name>
        <dbReference type="ChEBI" id="CHEBI:57783"/>
    </ligand>
</feature>
<dbReference type="PANTHER" id="PTHR11728:SF1">
    <property type="entry name" value="GLYCEROL-3-PHOSPHATE DEHYDROGENASE [NAD(+)] 2, CHLOROPLASTIC"/>
    <property type="match status" value="1"/>
</dbReference>
<comment type="similarity">
    <text evidence="1 13 17">Belongs to the NAD-dependent glycerol-3-phosphate dehydrogenase family.</text>
</comment>
<keyword evidence="13" id="KW-0963">Cytoplasm</keyword>
<dbReference type="Gene3D" id="3.40.50.720">
    <property type="entry name" value="NAD(P)-binding Rossmann-like Domain"/>
    <property type="match status" value="1"/>
</dbReference>
<evidence type="ECO:0000256" key="1">
    <source>
        <dbReference type="ARBA" id="ARBA00011009"/>
    </source>
</evidence>
<feature type="binding site" evidence="13">
    <location>
        <position position="140"/>
    </location>
    <ligand>
        <name>NADPH</name>
        <dbReference type="ChEBI" id="CHEBI:57783"/>
    </ligand>
</feature>
<dbReference type="SUPFAM" id="SSF51735">
    <property type="entry name" value="NAD(P)-binding Rossmann-fold domains"/>
    <property type="match status" value="1"/>
</dbReference>
<feature type="binding site" evidence="13">
    <location>
        <position position="257"/>
    </location>
    <ligand>
        <name>sn-glycerol 3-phosphate</name>
        <dbReference type="ChEBI" id="CHEBI:57597"/>
    </ligand>
</feature>
<comment type="caution">
    <text evidence="13">Lacks conserved residue(s) required for the propagation of feature annotation.</text>
</comment>
<keyword evidence="3 13" id="KW-0521">NADP</keyword>
<dbReference type="InterPro" id="IPR006109">
    <property type="entry name" value="G3P_DH_NAD-dep_C"/>
</dbReference>
<dbReference type="GO" id="GO:0005829">
    <property type="term" value="C:cytosol"/>
    <property type="evidence" value="ECO:0007669"/>
    <property type="project" value="TreeGrafter"/>
</dbReference>
<dbReference type="InterPro" id="IPR011128">
    <property type="entry name" value="G3P_DH_NAD-dep_N"/>
</dbReference>
<evidence type="ECO:0000256" key="10">
    <source>
        <dbReference type="ARBA" id="ARBA00066687"/>
    </source>
</evidence>
<feature type="binding site" evidence="13">
    <location>
        <position position="192"/>
    </location>
    <ligand>
        <name>sn-glycerol 3-phosphate</name>
        <dbReference type="ChEBI" id="CHEBI:57597"/>
    </ligand>
</feature>
<dbReference type="InterPro" id="IPR036291">
    <property type="entry name" value="NAD(P)-bd_dom_sf"/>
</dbReference>
<evidence type="ECO:0000256" key="5">
    <source>
        <dbReference type="ARBA" id="ARBA00023027"/>
    </source>
</evidence>
<gene>
    <name evidence="13 20" type="primary">gpsA</name>
    <name evidence="20" type="ORF">DF168_00952</name>
</gene>
<evidence type="ECO:0000256" key="17">
    <source>
        <dbReference type="RuleBase" id="RU000437"/>
    </source>
</evidence>
<keyword evidence="2 13" id="KW-0444">Lipid biosynthesis</keyword>
<feature type="binding site" evidence="13">
    <location>
        <position position="256"/>
    </location>
    <ligand>
        <name>NADPH</name>
        <dbReference type="ChEBI" id="CHEBI:57783"/>
    </ligand>
</feature>
<feature type="binding site" evidence="13">
    <location>
        <position position="138"/>
    </location>
    <ligand>
        <name>sn-glycerol 3-phosphate</name>
        <dbReference type="ChEBI" id="CHEBI:57597"/>
    </ligand>
</feature>
<comment type="function">
    <text evidence="13">Catalyzes the reduction of the glycolytic intermediate dihydroxyacetone phosphate (DHAP) to sn-glycerol 3-phosphate (G3P), the key precursor for phospholipid synthesis.</text>
</comment>
<dbReference type="PANTHER" id="PTHR11728">
    <property type="entry name" value="GLYCEROL-3-PHOSPHATE DEHYDROGENASE"/>
    <property type="match status" value="1"/>
</dbReference>
<dbReference type="GO" id="GO:0006650">
    <property type="term" value="P:glycerophospholipid metabolic process"/>
    <property type="evidence" value="ECO:0007669"/>
    <property type="project" value="UniProtKB-UniRule"/>
</dbReference>
<organism evidence="20 21">
    <name type="scientific">Candidatus Moanibacter tarae</name>
    <dbReference type="NCBI Taxonomy" id="2200854"/>
    <lineage>
        <taxon>Bacteria</taxon>
        <taxon>Pseudomonadati</taxon>
        <taxon>Verrucomicrobiota</taxon>
        <taxon>Opitutia</taxon>
        <taxon>Puniceicoccales</taxon>
        <taxon>Puniceicoccales incertae sedis</taxon>
        <taxon>Candidatus Moanibacter</taxon>
    </lineage>
</organism>
<feature type="binding site" evidence="13">
    <location>
        <position position="136"/>
    </location>
    <ligand>
        <name>sn-glycerol 3-phosphate</name>
        <dbReference type="ChEBI" id="CHEBI:57597"/>
    </ligand>
</feature>
<dbReference type="GO" id="GO:0141153">
    <property type="term" value="F:glycerol-3-phosphate dehydrogenase (NADP+) activity"/>
    <property type="evidence" value="ECO:0007669"/>
    <property type="project" value="RHEA"/>
</dbReference>
<feature type="binding site" evidence="13">
    <location>
        <position position="48"/>
    </location>
    <ligand>
        <name>NADPH</name>
        <dbReference type="ChEBI" id="CHEBI:57783"/>
    </ligand>
</feature>
<comment type="catalytic activity">
    <reaction evidence="9">
        <text>sn-glycerol 3-phosphate + NADP(+) = dihydroxyacetone phosphate + NADPH + H(+)</text>
        <dbReference type="Rhea" id="RHEA:11096"/>
        <dbReference type="ChEBI" id="CHEBI:15378"/>
        <dbReference type="ChEBI" id="CHEBI:57597"/>
        <dbReference type="ChEBI" id="CHEBI:57642"/>
        <dbReference type="ChEBI" id="CHEBI:57783"/>
        <dbReference type="ChEBI" id="CHEBI:58349"/>
        <dbReference type="EC" id="1.1.1.94"/>
    </reaction>
    <physiologicalReaction direction="right-to-left" evidence="9">
        <dbReference type="Rhea" id="RHEA:11098"/>
    </physiologicalReaction>
</comment>
<dbReference type="EC" id="1.1.1.94" evidence="10 13"/>
<keyword evidence="5 13" id="KW-0520">NAD</keyword>
<evidence type="ECO:0000256" key="16">
    <source>
        <dbReference type="PIRSR" id="PIRSR000114-3"/>
    </source>
</evidence>
<feature type="binding site" evidence="13">
    <location>
        <position position="256"/>
    </location>
    <ligand>
        <name>sn-glycerol 3-phosphate</name>
        <dbReference type="ChEBI" id="CHEBI:57597"/>
    </ligand>
</feature>
<dbReference type="KEGG" id="mtar:DF168_00952"/>
<keyword evidence="13" id="KW-0547">Nucleotide-binding</keyword>
<dbReference type="GO" id="GO:0046168">
    <property type="term" value="P:glycerol-3-phosphate catabolic process"/>
    <property type="evidence" value="ECO:0007669"/>
    <property type="project" value="InterPro"/>
</dbReference>
<comment type="pathway">
    <text evidence="13">Membrane lipid metabolism; glycerophospholipid metabolism.</text>
</comment>
<evidence type="ECO:0000259" key="19">
    <source>
        <dbReference type="Pfam" id="PF07479"/>
    </source>
</evidence>
<feature type="binding site" evidence="16">
    <location>
        <begin position="7"/>
        <end position="12"/>
    </location>
    <ligand>
        <name>NAD(+)</name>
        <dbReference type="ChEBI" id="CHEBI:57540"/>
    </ligand>
</feature>
<dbReference type="Pfam" id="PF01210">
    <property type="entry name" value="NAD_Gly3P_dh_N"/>
    <property type="match status" value="1"/>
</dbReference>
<dbReference type="GO" id="GO:0005975">
    <property type="term" value="P:carbohydrate metabolic process"/>
    <property type="evidence" value="ECO:0007669"/>
    <property type="project" value="InterPro"/>
</dbReference>
<dbReference type="EMBL" id="CP029803">
    <property type="protein sequence ID" value="AWT59758.1"/>
    <property type="molecule type" value="Genomic_DNA"/>
</dbReference>
<dbReference type="FunFam" id="3.40.50.720:FF:000019">
    <property type="entry name" value="Glycerol-3-phosphate dehydrogenase [NAD(P)+]"/>
    <property type="match status" value="1"/>
</dbReference>
<dbReference type="Proteomes" id="UP000247465">
    <property type="component" value="Chromosome"/>
</dbReference>
<accession>A0A2Z4AFJ8</accession>
<evidence type="ECO:0000256" key="6">
    <source>
        <dbReference type="ARBA" id="ARBA00023098"/>
    </source>
</evidence>
<keyword evidence="4 13" id="KW-0560">Oxidoreductase</keyword>
<feature type="binding site" evidence="16">
    <location>
        <position position="256"/>
    </location>
    <ligand>
        <name>NAD(+)</name>
        <dbReference type="ChEBI" id="CHEBI:57540"/>
    </ligand>
</feature>
<dbReference type="PIRSF" id="PIRSF000114">
    <property type="entry name" value="Glycerol-3-P_dh"/>
    <property type="match status" value="1"/>
</dbReference>
<feature type="binding site" evidence="13">
    <location>
        <position position="11"/>
    </location>
    <ligand>
        <name>NADPH</name>
        <dbReference type="ChEBI" id="CHEBI:57783"/>
    </ligand>
</feature>
<protein>
    <recommendedName>
        <fullName evidence="11 13">Glycerol-3-phosphate dehydrogenase [NAD(P)+]</fullName>
        <ecNumber evidence="10 13">1.1.1.94</ecNumber>
    </recommendedName>
    <alternativeName>
        <fullName evidence="13">NAD(P)(+)-dependent glycerol-3-phosphate dehydrogenase</fullName>
    </alternativeName>
    <alternativeName>
        <fullName evidence="12 13">NAD(P)H-dependent dihydroxyacetone-phosphate reductase</fullName>
    </alternativeName>
</protein>
<feature type="binding site" evidence="15">
    <location>
        <position position="108"/>
    </location>
    <ligand>
        <name>substrate</name>
    </ligand>
</feature>
<feature type="binding site" evidence="13">
    <location>
        <position position="108"/>
    </location>
    <ligand>
        <name>NADPH</name>
        <dbReference type="ChEBI" id="CHEBI:57783"/>
    </ligand>
</feature>
<evidence type="ECO:0000256" key="15">
    <source>
        <dbReference type="PIRSR" id="PIRSR000114-2"/>
    </source>
</evidence>
<keyword evidence="6 13" id="KW-0443">Lipid metabolism</keyword>
<dbReference type="Pfam" id="PF07479">
    <property type="entry name" value="NAD_Gly3P_dh_C"/>
    <property type="match status" value="1"/>
</dbReference>
<feature type="active site" description="Proton acceptor" evidence="13 14">
    <location>
        <position position="192"/>
    </location>
</feature>
<evidence type="ECO:0000256" key="2">
    <source>
        <dbReference type="ARBA" id="ARBA00022516"/>
    </source>
</evidence>
<dbReference type="InterPro" id="IPR008927">
    <property type="entry name" value="6-PGluconate_DH-like_C_sf"/>
</dbReference>
<evidence type="ECO:0000313" key="20">
    <source>
        <dbReference type="EMBL" id="AWT59758.1"/>
    </source>
</evidence>
<sequence length="336" mass="36664">MRFCVLGAGAWGTGIAIHIARRGHQVVLVPRRVEQARKLTRERENRRYLKGCRIPEKICITSDLEEGIEGSEIVLLACPSKGLRNSCWNLKEVGNAIRNVELVLSLCKGIELETHLLSAEVISDVLPGIRVGVLSGPTYAKEVAIGQPSAVVFAVSKHDSYSLSIQEAMSDRSLRVYTNEDLRGVELGACLKNVYAIAAGVCDGLGFGDNAKSALLTRSLAEMVRLGVALGGQLSTFYGLSGFGDLAATCNGGWSRNRTFGRMIAEGQCLESLLSKKRMTVEGYHSTHCFYSICRDKNLESPILDEVFAVLYQDKDVGEVLQSLMGRSLKPEKHQS</sequence>